<dbReference type="SUPFAM" id="SSF53756">
    <property type="entry name" value="UDP-Glycosyltransferase/glycogen phosphorylase"/>
    <property type="match status" value="1"/>
</dbReference>
<organism evidence="12 13">
    <name type="scientific">Frigidibacter albus</name>
    <dbReference type="NCBI Taxonomy" id="1465486"/>
    <lineage>
        <taxon>Bacteria</taxon>
        <taxon>Pseudomonadati</taxon>
        <taxon>Pseudomonadota</taxon>
        <taxon>Alphaproteobacteria</taxon>
        <taxon>Rhodobacterales</taxon>
        <taxon>Paracoccaceae</taxon>
        <taxon>Frigidibacter</taxon>
    </lineage>
</organism>
<reference evidence="12 13" key="1">
    <citation type="submission" date="2020-01" db="EMBL/GenBank/DDBJ databases">
        <title>Frigidibacter albus SP32T (=CGMCC 1.13995T).</title>
        <authorList>
            <person name="Liao X."/>
        </authorList>
    </citation>
    <scope>NUCLEOTIDE SEQUENCE [LARGE SCALE GENOMIC DNA]</scope>
    <source>
        <strain evidence="12 13">SP32</strain>
    </source>
</reference>
<comment type="catalytic activity">
    <reaction evidence="7 10">
        <text>lipid IVA (E. coli) + CMP-3-deoxy-beta-D-manno-octulosonate = alpha-Kdo-(2-&gt;6)-lipid IVA (E. coli) + CMP + H(+)</text>
        <dbReference type="Rhea" id="RHEA:28066"/>
        <dbReference type="ChEBI" id="CHEBI:15378"/>
        <dbReference type="ChEBI" id="CHEBI:58603"/>
        <dbReference type="ChEBI" id="CHEBI:60364"/>
        <dbReference type="ChEBI" id="CHEBI:60377"/>
        <dbReference type="ChEBI" id="CHEBI:85987"/>
        <dbReference type="EC" id="2.4.99.12"/>
    </reaction>
</comment>
<dbReference type="Pfam" id="PF04413">
    <property type="entry name" value="Glycos_transf_N"/>
    <property type="match status" value="1"/>
</dbReference>
<gene>
    <name evidence="12" type="ORF">GS660_09455</name>
</gene>
<keyword evidence="10" id="KW-0472">Membrane</keyword>
<dbReference type="PANTHER" id="PTHR42755">
    <property type="entry name" value="3-DEOXY-MANNO-OCTULOSONATE CYTIDYLYLTRANSFERASE"/>
    <property type="match status" value="1"/>
</dbReference>
<keyword evidence="13" id="KW-1185">Reference proteome</keyword>
<dbReference type="Gene3D" id="3.40.50.2000">
    <property type="entry name" value="Glycogen Phosphorylase B"/>
    <property type="match status" value="1"/>
</dbReference>
<dbReference type="Gene3D" id="3.40.50.11720">
    <property type="entry name" value="3-Deoxy-D-manno-octulosonic-acid transferase, N-terminal domain"/>
    <property type="match status" value="1"/>
</dbReference>
<protein>
    <recommendedName>
        <fullName evidence="4 10">3-deoxy-D-manno-octulosonic acid transferase</fullName>
        <shortName evidence="10">Kdo transferase</shortName>
        <ecNumber evidence="3 10">2.4.99.12</ecNumber>
    </recommendedName>
    <alternativeName>
        <fullName evidence="6 10">Lipid IV(A) 3-deoxy-D-manno-octulosonic acid transferase</fullName>
    </alternativeName>
</protein>
<dbReference type="InterPro" id="IPR007507">
    <property type="entry name" value="Glycos_transf_N"/>
</dbReference>
<dbReference type="UniPathway" id="UPA00958"/>
<proteinExistence type="inferred from homology"/>
<keyword evidence="5 10" id="KW-0808">Transferase</keyword>
<evidence type="ECO:0000313" key="12">
    <source>
        <dbReference type="EMBL" id="MZQ89314.1"/>
    </source>
</evidence>
<evidence type="ECO:0000256" key="1">
    <source>
        <dbReference type="ARBA" id="ARBA00003394"/>
    </source>
</evidence>
<comment type="pathway">
    <text evidence="2 10">Bacterial outer membrane biogenesis; LPS core biosynthesis.</text>
</comment>
<comment type="subcellular location">
    <subcellularLocation>
        <location evidence="10">Cell membrane</location>
    </subcellularLocation>
</comment>
<evidence type="ECO:0000256" key="2">
    <source>
        <dbReference type="ARBA" id="ARBA00004713"/>
    </source>
</evidence>
<feature type="site" description="Transition state stabilizer" evidence="9">
    <location>
        <position position="205"/>
    </location>
</feature>
<feature type="domain" description="3-deoxy-D-manno-octulosonic-acid transferase N-terminal" evidence="11">
    <location>
        <begin position="33"/>
        <end position="206"/>
    </location>
</feature>
<name>A0A6L8VGN7_9RHOB</name>
<dbReference type="GO" id="GO:0009244">
    <property type="term" value="P:lipopolysaccharide core region biosynthetic process"/>
    <property type="evidence" value="ECO:0007669"/>
    <property type="project" value="UniProtKB-UniRule"/>
</dbReference>
<dbReference type="GO" id="GO:0005886">
    <property type="term" value="C:plasma membrane"/>
    <property type="evidence" value="ECO:0007669"/>
    <property type="project" value="UniProtKB-SubCell"/>
</dbReference>
<keyword evidence="10" id="KW-1003">Cell membrane</keyword>
<evidence type="ECO:0000256" key="4">
    <source>
        <dbReference type="ARBA" id="ARBA00019077"/>
    </source>
</evidence>
<dbReference type="RefSeq" id="WP_161345784.1">
    <property type="nucleotide sequence ID" value="NZ_BMGW01000005.1"/>
</dbReference>
<evidence type="ECO:0000256" key="9">
    <source>
        <dbReference type="PIRSR" id="PIRSR639901-2"/>
    </source>
</evidence>
<evidence type="ECO:0000256" key="8">
    <source>
        <dbReference type="PIRSR" id="PIRSR639901-1"/>
    </source>
</evidence>
<feature type="site" description="Transition state stabilizer" evidence="9">
    <location>
        <position position="127"/>
    </location>
</feature>
<dbReference type="InterPro" id="IPR039901">
    <property type="entry name" value="Kdotransferase"/>
</dbReference>
<dbReference type="EMBL" id="WWNR01000005">
    <property type="protein sequence ID" value="MZQ89314.1"/>
    <property type="molecule type" value="Genomic_DNA"/>
</dbReference>
<dbReference type="PANTHER" id="PTHR42755:SF1">
    <property type="entry name" value="3-DEOXY-D-MANNO-OCTULOSONIC ACID TRANSFERASE, MITOCHONDRIAL-RELATED"/>
    <property type="match status" value="1"/>
</dbReference>
<dbReference type="AlphaFoldDB" id="A0A6L8VGN7"/>
<dbReference type="OrthoDB" id="9789797at2"/>
<evidence type="ECO:0000259" key="11">
    <source>
        <dbReference type="Pfam" id="PF04413"/>
    </source>
</evidence>
<dbReference type="GO" id="GO:0009245">
    <property type="term" value="P:lipid A biosynthetic process"/>
    <property type="evidence" value="ECO:0007669"/>
    <property type="project" value="TreeGrafter"/>
</dbReference>
<sequence>MPIYRLLVSLLAPLMVLRLFWRRLRGREPAGALAERLGRAPRADGPALWLHGASNGELTSARALLASLIAEAPGLRVLVTANTLTARKMVEGWALPGVTAALAPLDHRLVLRRFLARARPAALVVMENEFWPNRLAACAQAGIPVLVIGARMSARSARRWTRLPSLARPLVQAIHLLSAQDAASEAHFRQLGLPADRIGPALNLKAGLAPDVPAAELRRLAPLFDRSRTLLAASTHAGEEAPVLEAFAQLWRADPARRLILAPRHPRRSDEVAALIAAAGLGFARRSRAELPGPQAPVLLGDTMGDMPLWYALAGVTFVGGSLVDKGGHTPFEPAAQASAILHGPHTGNAAEAYAALQAAGGALLVTDAASLVAAVASLDADRQAQQAAAARHALTPAVADAAQRQLRTAILAACPAAVLPAP</sequence>
<comment type="function">
    <text evidence="1 10">Involved in lipopolysaccharide (LPS) biosynthesis. Catalyzes the transfer of 3-deoxy-D-manno-octulosonate (Kdo) residue(s) from CMP-Kdo to lipid IV(A), the tetraacyldisaccharide-1,4'-bisphosphate precursor of lipid A.</text>
</comment>
<accession>A0A6L8VGN7</accession>
<evidence type="ECO:0000256" key="5">
    <source>
        <dbReference type="ARBA" id="ARBA00022679"/>
    </source>
</evidence>
<dbReference type="EC" id="2.4.99.12" evidence="3 10"/>
<evidence type="ECO:0000256" key="3">
    <source>
        <dbReference type="ARBA" id="ARBA00012621"/>
    </source>
</evidence>
<dbReference type="GO" id="GO:0043842">
    <property type="term" value="F:Kdo transferase activity"/>
    <property type="evidence" value="ECO:0007669"/>
    <property type="project" value="UniProtKB-EC"/>
</dbReference>
<comment type="similarity">
    <text evidence="10">Belongs to the glycosyltransferase group 1 family.</text>
</comment>
<keyword evidence="10" id="KW-0448">Lipopolysaccharide biosynthesis</keyword>
<evidence type="ECO:0000256" key="6">
    <source>
        <dbReference type="ARBA" id="ARBA00031445"/>
    </source>
</evidence>
<evidence type="ECO:0000256" key="10">
    <source>
        <dbReference type="RuleBase" id="RU365103"/>
    </source>
</evidence>
<evidence type="ECO:0000256" key="7">
    <source>
        <dbReference type="ARBA" id="ARBA00049183"/>
    </source>
</evidence>
<dbReference type="InterPro" id="IPR038107">
    <property type="entry name" value="Glycos_transf_N_sf"/>
</dbReference>
<dbReference type="Proteomes" id="UP000477083">
    <property type="component" value="Unassembled WGS sequence"/>
</dbReference>
<evidence type="ECO:0000313" key="13">
    <source>
        <dbReference type="Proteomes" id="UP000477083"/>
    </source>
</evidence>
<feature type="active site" description="Proton acceptor" evidence="8">
    <location>
        <position position="57"/>
    </location>
</feature>
<comment type="caution">
    <text evidence="12">The sequence shown here is derived from an EMBL/GenBank/DDBJ whole genome shotgun (WGS) entry which is preliminary data.</text>
</comment>